<evidence type="ECO:0000259" key="5">
    <source>
        <dbReference type="PROSITE" id="PS50118"/>
    </source>
</evidence>
<keyword evidence="7" id="KW-1185">Reference proteome</keyword>
<name>A0A4E0RK05_9HYME</name>
<dbReference type="GO" id="GO:0030983">
    <property type="term" value="F:mismatched DNA binding"/>
    <property type="evidence" value="ECO:0007669"/>
    <property type="project" value="InterPro"/>
</dbReference>
<protein>
    <submittedName>
        <fullName evidence="6">Post meiotic segregation increased 1</fullName>
    </submittedName>
</protein>
<evidence type="ECO:0000313" key="6">
    <source>
        <dbReference type="EMBL" id="THK33082.1"/>
    </source>
</evidence>
<sequence length="742" mass="82780">MGISALDKKTIKQITTTQVITSVYSAVKELVENALDGGANNIDVYLEDKGLTFIEVKDNGKGISKADSVYMALQSYTSKISDMNDLESLQTYGFRGEALNAICKVSDVKIITRTHEDDHARCYTLSHEGNIDKAEFCNRAIGTTVQARSLFKNFPVRRQMISNKRHVNEDVRSIENLLQDFGICRPALRINYRVDDTTVFSKIPAESEEQSLANVFGRKFAAQYETLSFKDSDLDVRLMVPKKDLTDLSSISQIHYQHIFVNGRPVILKELEKIIIKLLSTHFVDRMAPRKKPGFFLTLTVPPSTVDVNLEPNKTAVLLVNHSSITTTITDLLSTYYEVTVELSQPPEPSPDPPNDSSLSQSALDESQSPETDIKSPTPKKRRIEKPGKSISNEEDKENVTLNGGMTPGVSSSGLSPGVTPPETFPEVSPPGVPPGVTLSKEEPMTELPEVNLGEDFSTQEINALPTLDDEEVQAVEAALASLTTPENSPNIEITASQWSKGHVPFNLPGKTDVSIMNLASRSPKPSSRVSSSNNPEANKIGFQKFSKEMRPQLIRDHPEMNLVQIAKLLTDEWKGLTPGEREHYREIGMQEEASLRAKASPSGPKVPKSRDSVGNKKRLLNLLENMKEQRSRDRGNAAGRTIVPWNVNMQSLVRAFRGNGGSGRREMIVGRVGGEVWIARTNMQLWGLDVETMFEGLKLRDYEREKIPEFIEHCLQRWLNEKDSMDLMHPIFDFSTLKKNN</sequence>
<dbReference type="PANTHER" id="PTHR10073">
    <property type="entry name" value="DNA MISMATCH REPAIR PROTEIN MLH, PMS, MUTL"/>
    <property type="match status" value="1"/>
</dbReference>
<dbReference type="Pfam" id="PF00505">
    <property type="entry name" value="HMG_box"/>
    <property type="match status" value="1"/>
</dbReference>
<dbReference type="Pfam" id="PF13589">
    <property type="entry name" value="HATPase_c_3"/>
    <property type="match status" value="1"/>
</dbReference>
<feature type="compositionally biased region" description="Pro residues" evidence="4">
    <location>
        <begin position="419"/>
        <end position="434"/>
    </location>
</feature>
<dbReference type="InterPro" id="IPR036910">
    <property type="entry name" value="HMG_box_dom_sf"/>
</dbReference>
<evidence type="ECO:0000256" key="1">
    <source>
        <dbReference type="ARBA" id="ARBA00006082"/>
    </source>
</evidence>
<dbReference type="CDD" id="cd00084">
    <property type="entry name" value="HMG-box_SF"/>
    <property type="match status" value="1"/>
</dbReference>
<dbReference type="GO" id="GO:0005524">
    <property type="term" value="F:ATP binding"/>
    <property type="evidence" value="ECO:0007669"/>
    <property type="project" value="InterPro"/>
</dbReference>
<dbReference type="InterPro" id="IPR020568">
    <property type="entry name" value="Ribosomal_Su5_D2-typ_SF"/>
</dbReference>
<keyword evidence="3" id="KW-0238">DNA-binding</keyword>
<dbReference type="PROSITE" id="PS00058">
    <property type="entry name" value="DNA_MISMATCH_REPAIR_1"/>
    <property type="match status" value="1"/>
</dbReference>
<dbReference type="AlphaFoldDB" id="A0A4E0RK05"/>
<dbReference type="CDD" id="cd16926">
    <property type="entry name" value="HATPase_MutL-MLH-PMS-like"/>
    <property type="match status" value="1"/>
</dbReference>
<feature type="DNA-binding region" description="HMG box" evidence="3">
    <location>
        <begin position="536"/>
        <end position="587"/>
    </location>
</feature>
<dbReference type="OrthoDB" id="10254304at2759"/>
<reference evidence="6" key="1">
    <citation type="submission" date="2019-02" db="EMBL/GenBank/DDBJ databases">
        <title>Genome of the parasitoid wasp Diachasma alloeum, an emerging model for ecological speciation and transitions to asexual reproduction.</title>
        <authorList>
            <person name="Robertson H.M."/>
            <person name="Walden K.K."/>
            <person name="Tvedte E.S."/>
            <person name="Hood G.R."/>
            <person name="Feder J.L."/>
            <person name="Forbes A.A."/>
            <person name="Logsdon J.M."/>
            <person name="Mcelroy K.E."/>
        </authorList>
    </citation>
    <scope>NUCLEOTIDE SEQUENCE [LARGE SCALE GENOMIC DNA]</scope>
    <source>
        <strain evidence="6">Michigan</strain>
    </source>
</reference>
<dbReference type="PANTHER" id="PTHR10073:SF54">
    <property type="entry name" value="PMS1 PROTEIN HOMOLOG 1"/>
    <property type="match status" value="1"/>
</dbReference>
<dbReference type="InterPro" id="IPR014762">
    <property type="entry name" value="DNA_mismatch_repair_CS"/>
</dbReference>
<dbReference type="InterPro" id="IPR038973">
    <property type="entry name" value="MutL/Mlh/Pms-like"/>
</dbReference>
<dbReference type="EMBL" id="ML158657">
    <property type="protein sequence ID" value="THK33082.1"/>
    <property type="molecule type" value="Genomic_DNA"/>
</dbReference>
<dbReference type="InterPro" id="IPR009071">
    <property type="entry name" value="HMG_box_dom"/>
</dbReference>
<comment type="similarity">
    <text evidence="1">Belongs to the DNA mismatch repair MutL/HexB family.</text>
</comment>
<dbReference type="SUPFAM" id="SSF55874">
    <property type="entry name" value="ATPase domain of HSP90 chaperone/DNA topoisomerase II/histidine kinase"/>
    <property type="match status" value="1"/>
</dbReference>
<dbReference type="Pfam" id="PF01119">
    <property type="entry name" value="DNA_mis_repair"/>
    <property type="match status" value="1"/>
</dbReference>
<dbReference type="PROSITE" id="PS50118">
    <property type="entry name" value="HMG_BOX_2"/>
    <property type="match status" value="1"/>
</dbReference>
<dbReference type="SUPFAM" id="SSF47095">
    <property type="entry name" value="HMG-box"/>
    <property type="match status" value="1"/>
</dbReference>
<dbReference type="KEGG" id="dam:107039996"/>
<feature type="compositionally biased region" description="Basic and acidic residues" evidence="4">
    <location>
        <begin position="385"/>
        <end position="394"/>
    </location>
</feature>
<evidence type="ECO:0000256" key="4">
    <source>
        <dbReference type="SAM" id="MobiDB-lite"/>
    </source>
</evidence>
<dbReference type="Gene3D" id="3.30.230.10">
    <property type="match status" value="1"/>
</dbReference>
<dbReference type="SMART" id="SM01340">
    <property type="entry name" value="DNA_mis_repair"/>
    <property type="match status" value="1"/>
</dbReference>
<dbReference type="GO" id="GO:0032389">
    <property type="term" value="C:MutLalpha complex"/>
    <property type="evidence" value="ECO:0007669"/>
    <property type="project" value="TreeGrafter"/>
</dbReference>
<dbReference type="Gene3D" id="3.30.565.10">
    <property type="entry name" value="Histidine kinase-like ATPase, C-terminal domain"/>
    <property type="match status" value="1"/>
</dbReference>
<keyword evidence="2" id="KW-0227">DNA damage</keyword>
<gene>
    <name evidence="6" type="primary">PMS1</name>
    <name evidence="6" type="ORF">DALL_DALL000269</name>
</gene>
<dbReference type="GO" id="GO:0006298">
    <property type="term" value="P:mismatch repair"/>
    <property type="evidence" value="ECO:0007669"/>
    <property type="project" value="InterPro"/>
</dbReference>
<dbReference type="InterPro" id="IPR002099">
    <property type="entry name" value="MutL/Mlh/PMS"/>
</dbReference>
<evidence type="ECO:0000313" key="7">
    <source>
        <dbReference type="Proteomes" id="UP000297026"/>
    </source>
</evidence>
<dbReference type="InterPro" id="IPR014721">
    <property type="entry name" value="Ribsml_uS5_D2-typ_fold_subgr"/>
</dbReference>
<dbReference type="InterPro" id="IPR013507">
    <property type="entry name" value="DNA_mismatch_S5_2-like"/>
</dbReference>
<dbReference type="NCBIfam" id="TIGR00585">
    <property type="entry name" value="mutl"/>
    <property type="match status" value="1"/>
</dbReference>
<keyword evidence="3" id="KW-0539">Nucleus</keyword>
<dbReference type="InterPro" id="IPR036890">
    <property type="entry name" value="HATPase_C_sf"/>
</dbReference>
<dbReference type="FunFam" id="3.30.565.10:FF:000017">
    <property type="entry name" value="PMS1 homolog 1, mismatch repair system component"/>
    <property type="match status" value="1"/>
</dbReference>
<feature type="domain" description="HMG box" evidence="5">
    <location>
        <begin position="536"/>
        <end position="587"/>
    </location>
</feature>
<evidence type="ECO:0000256" key="2">
    <source>
        <dbReference type="ARBA" id="ARBA00022763"/>
    </source>
</evidence>
<proteinExistence type="inferred from homology"/>
<dbReference type="SMART" id="SM00398">
    <property type="entry name" value="HMG"/>
    <property type="match status" value="1"/>
</dbReference>
<feature type="region of interest" description="Disordered" evidence="4">
    <location>
        <begin position="342"/>
        <end position="441"/>
    </location>
</feature>
<accession>A0A4E0RK05</accession>
<dbReference type="CDD" id="cd00782">
    <property type="entry name" value="MutL_Trans"/>
    <property type="match status" value="1"/>
</dbReference>
<dbReference type="GeneID" id="107039996"/>
<dbReference type="Proteomes" id="UP000297026">
    <property type="component" value="Unassembled WGS sequence"/>
</dbReference>
<dbReference type="SUPFAM" id="SSF54211">
    <property type="entry name" value="Ribosomal protein S5 domain 2-like"/>
    <property type="match status" value="1"/>
</dbReference>
<dbReference type="GO" id="GO:0140664">
    <property type="term" value="F:ATP-dependent DNA damage sensor activity"/>
    <property type="evidence" value="ECO:0007669"/>
    <property type="project" value="InterPro"/>
</dbReference>
<dbReference type="CTD" id="5378"/>
<dbReference type="Gene3D" id="1.10.30.10">
    <property type="entry name" value="High mobility group box domain"/>
    <property type="match status" value="1"/>
</dbReference>
<feature type="compositionally biased region" description="Low complexity" evidence="4">
    <location>
        <begin position="408"/>
        <end position="418"/>
    </location>
</feature>
<dbReference type="GO" id="GO:0016887">
    <property type="term" value="F:ATP hydrolysis activity"/>
    <property type="evidence" value="ECO:0007669"/>
    <property type="project" value="InterPro"/>
</dbReference>
<organism evidence="6 7">
    <name type="scientific">Diachasma alloeum</name>
    <dbReference type="NCBI Taxonomy" id="454923"/>
    <lineage>
        <taxon>Eukaryota</taxon>
        <taxon>Metazoa</taxon>
        <taxon>Ecdysozoa</taxon>
        <taxon>Arthropoda</taxon>
        <taxon>Hexapoda</taxon>
        <taxon>Insecta</taxon>
        <taxon>Pterygota</taxon>
        <taxon>Neoptera</taxon>
        <taxon>Endopterygota</taxon>
        <taxon>Hymenoptera</taxon>
        <taxon>Apocrita</taxon>
        <taxon>Ichneumonoidea</taxon>
        <taxon>Braconidae</taxon>
        <taxon>Opiinae</taxon>
        <taxon>Diachasma</taxon>
    </lineage>
</organism>
<evidence type="ECO:0000256" key="3">
    <source>
        <dbReference type="PROSITE-ProRule" id="PRU00267"/>
    </source>
</evidence>